<dbReference type="Proteomes" id="UP000238442">
    <property type="component" value="Chromosome"/>
</dbReference>
<dbReference type="InterPro" id="IPR011990">
    <property type="entry name" value="TPR-like_helical_dom_sf"/>
</dbReference>
<evidence type="ECO:0000313" key="2">
    <source>
        <dbReference type="EMBL" id="AVI50035.1"/>
    </source>
</evidence>
<proteinExistence type="predicted"/>
<dbReference type="PROSITE" id="PS51257">
    <property type="entry name" value="PROKAR_LIPOPROTEIN"/>
    <property type="match status" value="1"/>
</dbReference>
<feature type="signal peptide" evidence="1">
    <location>
        <begin position="1"/>
        <end position="19"/>
    </location>
</feature>
<name>A0A2S0HTT5_9FLAO</name>
<dbReference type="KEGG" id="aue:C5O00_02165"/>
<feature type="chain" id="PRO_5015628470" description="Starch-binding associating with outer membrane" evidence="1">
    <location>
        <begin position="20"/>
        <end position="544"/>
    </location>
</feature>
<protein>
    <recommendedName>
        <fullName evidence="4">Starch-binding associating with outer membrane</fullName>
    </recommendedName>
</protein>
<dbReference type="SUPFAM" id="SSF48452">
    <property type="entry name" value="TPR-like"/>
    <property type="match status" value="1"/>
</dbReference>
<sequence>MKNILKISFILTTLLFFTACDTVELELLDNPNVVGSENADPNFILNDVQLTFARNVWNGYNGPSMSSTRMTNLFGAYNGAIDENTLITEWQQSYQMFGNIDLIEGLHNVDLENGGEGLTNHLGVAQVIEAFAYMLLVDYVNDVPYSEANKPEEFPNPNTDPAKSVYDAQLELLDAAIANLQAGGLIEPTTDLYFGDFDADNWIALANTLKLRAYNNLRLTDPARATAGINSTANGSIIDNSSEDFTFGYSDVQDPVESRHPFFTTGYLAAGAGSYMSNNFLDLLNAGDDQPPFIETGTIDPRTRYYLYRQTSTPPSGSDLPCAGDARYDYCYVGNLYWGRDHTDDAGIPNDGFKRTTFGIYPGGGAFDRDEFAQARATENNLGGAGILPIYLASHTKFLLAETALTLGTNGNAANLLADGIRLSLDKVDDFVGSAATDGFEMTQADKDNYVAGVLAEYNAANNNGKLAIIAREAFLASWGNGVEVYNLYRRTGFPTLQSPITAAGAFPRGYRYPVDEVENNPNIQQRQLTDQVFWDNNPGGFID</sequence>
<dbReference type="Gene3D" id="1.25.40.390">
    <property type="match status" value="1"/>
</dbReference>
<evidence type="ECO:0000313" key="3">
    <source>
        <dbReference type="Proteomes" id="UP000238442"/>
    </source>
</evidence>
<dbReference type="InterPro" id="IPR041662">
    <property type="entry name" value="SusD-like_2"/>
</dbReference>
<accession>A0A2S0HTT5</accession>
<dbReference type="EMBL" id="CP027062">
    <property type="protein sequence ID" value="AVI50035.1"/>
    <property type="molecule type" value="Genomic_DNA"/>
</dbReference>
<evidence type="ECO:0008006" key="4">
    <source>
        <dbReference type="Google" id="ProtNLM"/>
    </source>
</evidence>
<dbReference type="AlphaFoldDB" id="A0A2S0HTT5"/>
<dbReference type="Pfam" id="PF12771">
    <property type="entry name" value="SusD-like_2"/>
    <property type="match status" value="2"/>
</dbReference>
<dbReference type="RefSeq" id="WP_105214518.1">
    <property type="nucleotide sequence ID" value="NZ_CP027062.1"/>
</dbReference>
<keyword evidence="3" id="KW-1185">Reference proteome</keyword>
<dbReference type="OrthoDB" id="725917at2"/>
<keyword evidence="1" id="KW-0732">Signal</keyword>
<reference evidence="2 3" key="1">
    <citation type="submission" date="2018-02" db="EMBL/GenBank/DDBJ databases">
        <title>Genomic analysis of the strain RR4-38 isolated from a seawater recirculating aquaculture system.</title>
        <authorList>
            <person name="Kim Y.-S."/>
            <person name="Jang Y.H."/>
            <person name="Kim K.-H."/>
        </authorList>
    </citation>
    <scope>NUCLEOTIDE SEQUENCE [LARGE SCALE GENOMIC DNA]</scope>
    <source>
        <strain evidence="2 3">RR4-38</strain>
    </source>
</reference>
<gene>
    <name evidence="2" type="ORF">C5O00_02165</name>
</gene>
<organism evidence="2 3">
    <name type="scientific">Pukyongia salina</name>
    <dbReference type="NCBI Taxonomy" id="2094025"/>
    <lineage>
        <taxon>Bacteria</taxon>
        <taxon>Pseudomonadati</taxon>
        <taxon>Bacteroidota</taxon>
        <taxon>Flavobacteriia</taxon>
        <taxon>Flavobacteriales</taxon>
        <taxon>Flavobacteriaceae</taxon>
        <taxon>Pukyongia</taxon>
    </lineage>
</organism>
<evidence type="ECO:0000256" key="1">
    <source>
        <dbReference type="SAM" id="SignalP"/>
    </source>
</evidence>